<dbReference type="Proteomes" id="UP000246145">
    <property type="component" value="Unassembled WGS sequence"/>
</dbReference>
<dbReference type="GO" id="GO:0051213">
    <property type="term" value="F:dioxygenase activity"/>
    <property type="evidence" value="ECO:0007669"/>
    <property type="project" value="UniProtKB-KW"/>
</dbReference>
<keyword evidence="3" id="KW-0560">Oxidoreductase</keyword>
<keyword evidence="1" id="KW-0001">2Fe-2S</keyword>
<sequence length="432" mass="48612">MTTAEQNALLTQTGPGTPMGELFRRYWIPALLPQELPEPDCPPVRIQLLSERLLAFRDSQGRLGLIDEFCAHRGVSLWFGRNEEDGLRCPYHGWKYDVTGQCVDVPSEPQERGYCKTIKLRAYPLVEHGGVLWTYMGPPDKQPPLPAYEWATVPEGQRYVSKRQQDCNYLQLMEGGLDSFHSIFLHSMSASADPLLKRDPQSIAHIKEDPRPAFIPLESPGGLYIATRRNQSDSNYYWRVTQWLMPCTSLFPPYKGNPHGGHAWVPIDDEHAYTFSFDYHPDRPFNQEEMDAMLEGRGIHCKTIPGTFRPLANKDNDYLMDRQAQKEGRSYCGVMGFGEQDAAVQESMGPIEDRSKEHLVGTDKGIIMTRQRLLKAAKMVQEGVLPPGLDAASQRVRAFSSVLPRDAALHSAPEMQVSAEGVEQPATQGLPT</sequence>
<keyword evidence="8" id="KW-1185">Reference proteome</keyword>
<dbReference type="InterPro" id="IPR045623">
    <property type="entry name" value="LigXa_C"/>
</dbReference>
<dbReference type="PANTHER" id="PTHR21266:SF59">
    <property type="entry name" value="BLR4922 PROTEIN"/>
    <property type="match status" value="1"/>
</dbReference>
<keyword evidence="5" id="KW-0411">Iron-sulfur</keyword>
<dbReference type="Gene3D" id="3.90.380.10">
    <property type="entry name" value="Naphthalene 1,2-dioxygenase Alpha Subunit, Chain A, domain 1"/>
    <property type="match status" value="1"/>
</dbReference>
<accession>A0A2U1CKS5</accession>
<dbReference type="CDD" id="cd03479">
    <property type="entry name" value="Rieske_RO_Alpha_PhDO_like"/>
    <property type="match status" value="1"/>
</dbReference>
<evidence type="ECO:0000256" key="5">
    <source>
        <dbReference type="ARBA" id="ARBA00023014"/>
    </source>
</evidence>
<evidence type="ECO:0000256" key="1">
    <source>
        <dbReference type="ARBA" id="ARBA00022714"/>
    </source>
</evidence>
<dbReference type="GO" id="GO:0051537">
    <property type="term" value="F:2 iron, 2 sulfur cluster binding"/>
    <property type="evidence" value="ECO:0007669"/>
    <property type="project" value="UniProtKB-KW"/>
</dbReference>
<dbReference type="Pfam" id="PF00355">
    <property type="entry name" value="Rieske"/>
    <property type="match status" value="1"/>
</dbReference>
<dbReference type="GO" id="GO:0005506">
    <property type="term" value="F:iron ion binding"/>
    <property type="evidence" value="ECO:0007669"/>
    <property type="project" value="InterPro"/>
</dbReference>
<keyword evidence="2" id="KW-0479">Metal-binding</keyword>
<dbReference type="PROSITE" id="PS00570">
    <property type="entry name" value="RING_HYDROXYL_ALPHA"/>
    <property type="match status" value="1"/>
</dbReference>
<gene>
    <name evidence="7" type="ORF">C7440_2347</name>
</gene>
<keyword evidence="4" id="KW-0408">Iron</keyword>
<keyword evidence="7" id="KW-0223">Dioxygenase</keyword>
<comment type="caution">
    <text evidence="7">The sequence shown here is derived from an EMBL/GenBank/DDBJ whole genome shotgun (WGS) entry which is preliminary data.</text>
</comment>
<dbReference type="AlphaFoldDB" id="A0A2U1CKS5"/>
<dbReference type="InterPro" id="IPR017941">
    <property type="entry name" value="Rieske_2Fe-2S"/>
</dbReference>
<dbReference type="SUPFAM" id="SSF55961">
    <property type="entry name" value="Bet v1-like"/>
    <property type="match status" value="1"/>
</dbReference>
<name>A0A2U1CKS5_9BURK</name>
<reference evidence="7 8" key="1">
    <citation type="submission" date="2018-04" db="EMBL/GenBank/DDBJ databases">
        <title>Genomic Encyclopedia of Type Strains, Phase IV (KMG-IV): sequencing the most valuable type-strain genomes for metagenomic binning, comparative biology and taxonomic classification.</title>
        <authorList>
            <person name="Goeker M."/>
        </authorList>
    </citation>
    <scope>NUCLEOTIDE SEQUENCE [LARGE SCALE GENOMIC DNA]</scope>
    <source>
        <strain evidence="7 8">DSM 10065</strain>
    </source>
</reference>
<organism evidence="7 8">
    <name type="scientific">Pusillimonas noertemannii</name>
    <dbReference type="NCBI Taxonomy" id="305977"/>
    <lineage>
        <taxon>Bacteria</taxon>
        <taxon>Pseudomonadati</taxon>
        <taxon>Pseudomonadota</taxon>
        <taxon>Betaproteobacteria</taxon>
        <taxon>Burkholderiales</taxon>
        <taxon>Alcaligenaceae</taxon>
        <taxon>Pusillimonas</taxon>
    </lineage>
</organism>
<dbReference type="InterPro" id="IPR036922">
    <property type="entry name" value="Rieske_2Fe-2S_sf"/>
</dbReference>
<dbReference type="OrthoDB" id="9790995at2"/>
<dbReference type="RefSeq" id="WP_116518650.1">
    <property type="nucleotide sequence ID" value="NZ_JACCEX010000003.1"/>
</dbReference>
<evidence type="ECO:0000313" key="8">
    <source>
        <dbReference type="Proteomes" id="UP000246145"/>
    </source>
</evidence>
<dbReference type="STRING" id="1231391.GCA_000308195_02313"/>
<dbReference type="InterPro" id="IPR050584">
    <property type="entry name" value="Cholesterol_7-desaturase"/>
</dbReference>
<evidence type="ECO:0000256" key="4">
    <source>
        <dbReference type="ARBA" id="ARBA00023004"/>
    </source>
</evidence>
<dbReference type="SUPFAM" id="SSF50022">
    <property type="entry name" value="ISP domain"/>
    <property type="match status" value="1"/>
</dbReference>
<evidence type="ECO:0000256" key="2">
    <source>
        <dbReference type="ARBA" id="ARBA00022723"/>
    </source>
</evidence>
<dbReference type="EMBL" id="QEKO01000003">
    <property type="protein sequence ID" value="PVY61619.1"/>
    <property type="molecule type" value="Genomic_DNA"/>
</dbReference>
<dbReference type="CDD" id="cd08878">
    <property type="entry name" value="RHO_alpha_C_DMO-like"/>
    <property type="match status" value="1"/>
</dbReference>
<protein>
    <submittedName>
        <fullName evidence="7">Phenylpropionate dioxygenase-like ring-hydroxylating dioxygenase large terminal subunit</fullName>
    </submittedName>
</protein>
<evidence type="ECO:0000259" key="6">
    <source>
        <dbReference type="PROSITE" id="PS51296"/>
    </source>
</evidence>
<dbReference type="Pfam" id="PF19301">
    <property type="entry name" value="LigXa_C"/>
    <property type="match status" value="1"/>
</dbReference>
<dbReference type="Gene3D" id="2.102.10.10">
    <property type="entry name" value="Rieske [2Fe-2S] iron-sulphur domain"/>
    <property type="match status" value="1"/>
</dbReference>
<evidence type="ECO:0000313" key="7">
    <source>
        <dbReference type="EMBL" id="PVY61619.1"/>
    </source>
</evidence>
<proteinExistence type="predicted"/>
<dbReference type="InterPro" id="IPR015881">
    <property type="entry name" value="ARHD_Rieske_2Fe_2S"/>
</dbReference>
<evidence type="ECO:0000256" key="3">
    <source>
        <dbReference type="ARBA" id="ARBA00023002"/>
    </source>
</evidence>
<feature type="domain" description="Rieske" evidence="6">
    <location>
        <begin position="27"/>
        <end position="134"/>
    </location>
</feature>
<dbReference type="PANTHER" id="PTHR21266">
    <property type="entry name" value="IRON-SULFUR DOMAIN CONTAINING PROTEIN"/>
    <property type="match status" value="1"/>
</dbReference>
<dbReference type="PROSITE" id="PS51296">
    <property type="entry name" value="RIESKE"/>
    <property type="match status" value="1"/>
</dbReference>